<evidence type="ECO:0000313" key="3">
    <source>
        <dbReference type="Proteomes" id="UP000705508"/>
    </source>
</evidence>
<organism evidence="2 3">
    <name type="scientific">Mordavella massiliensis</name>
    <dbReference type="NCBI Taxonomy" id="1871024"/>
    <lineage>
        <taxon>Bacteria</taxon>
        <taxon>Bacillati</taxon>
        <taxon>Bacillota</taxon>
        <taxon>Clostridia</taxon>
        <taxon>Eubacteriales</taxon>
        <taxon>Clostridiaceae</taxon>
        <taxon>Mordavella</taxon>
    </lineage>
</organism>
<reference evidence="2" key="2">
    <citation type="journal article" date="2021" name="Sci. Rep.">
        <title>The distribution of antibiotic resistance genes in chicken gut microbiota commensals.</title>
        <authorList>
            <person name="Juricova H."/>
            <person name="Matiasovicova J."/>
            <person name="Kubasova T."/>
            <person name="Cejkova D."/>
            <person name="Rychlik I."/>
        </authorList>
    </citation>
    <scope>NUCLEOTIDE SEQUENCE</scope>
    <source>
        <strain evidence="2">An582</strain>
    </source>
</reference>
<sequence>MNKLEQLEQEAFDDQVKVHNYYLGEDNLKGYYTDGNVAINTSVNTTVEKMCVLAEELGHHHTSVGDILDMTDISNRKQERQARLWGYDKLIGLRRLIEAYEHGCHNRYDLAEYLEVTDEYLQECIECYREKYGTCVTIDDYYIMFIPSLQVGKII</sequence>
<gene>
    <name evidence="2" type="ORF">H6A20_11755</name>
</gene>
<dbReference type="InterPro" id="IPR010359">
    <property type="entry name" value="IrrE_HExxH"/>
</dbReference>
<accession>A0A939BGE3</accession>
<dbReference type="Pfam" id="PF06114">
    <property type="entry name" value="Peptidase_M78"/>
    <property type="match status" value="1"/>
</dbReference>
<comment type="caution">
    <text evidence="2">The sequence shown here is derived from an EMBL/GenBank/DDBJ whole genome shotgun (WGS) entry which is preliminary data.</text>
</comment>
<protein>
    <submittedName>
        <fullName evidence="2">ImmA/IrrE family metallo-endopeptidase</fullName>
    </submittedName>
</protein>
<evidence type="ECO:0000259" key="1">
    <source>
        <dbReference type="Pfam" id="PF06114"/>
    </source>
</evidence>
<feature type="domain" description="IrrE N-terminal-like" evidence="1">
    <location>
        <begin position="24"/>
        <end position="120"/>
    </location>
</feature>
<reference evidence="2" key="1">
    <citation type="submission" date="2020-08" db="EMBL/GenBank/DDBJ databases">
        <authorList>
            <person name="Cejkova D."/>
            <person name="Kubasova T."/>
            <person name="Jahodarova E."/>
            <person name="Rychlik I."/>
        </authorList>
    </citation>
    <scope>NUCLEOTIDE SEQUENCE</scope>
    <source>
        <strain evidence="2">An582</strain>
    </source>
</reference>
<dbReference type="EMBL" id="JACJKS010000023">
    <property type="protein sequence ID" value="MBM6949312.1"/>
    <property type="molecule type" value="Genomic_DNA"/>
</dbReference>
<evidence type="ECO:0000313" key="2">
    <source>
        <dbReference type="EMBL" id="MBM6949312.1"/>
    </source>
</evidence>
<proteinExistence type="predicted"/>
<dbReference type="RefSeq" id="WP_204907314.1">
    <property type="nucleotide sequence ID" value="NZ_JACJKS010000023.1"/>
</dbReference>
<name>A0A939BGE3_9CLOT</name>
<dbReference type="AlphaFoldDB" id="A0A939BGE3"/>
<dbReference type="Proteomes" id="UP000705508">
    <property type="component" value="Unassembled WGS sequence"/>
</dbReference>